<keyword evidence="3" id="KW-0732">Signal</keyword>
<dbReference type="GO" id="GO:0042981">
    <property type="term" value="P:regulation of apoptotic process"/>
    <property type="evidence" value="ECO:0007669"/>
    <property type="project" value="TreeGrafter"/>
</dbReference>
<evidence type="ECO:0000313" key="5">
    <source>
        <dbReference type="EMBL" id="KAK3866160.1"/>
    </source>
</evidence>
<name>A0AAE1F2D5_PETCI</name>
<keyword evidence="6" id="KW-1185">Reference proteome</keyword>
<dbReference type="Pfam" id="PF02017">
    <property type="entry name" value="CIDE-N"/>
    <property type="match status" value="1"/>
</dbReference>
<dbReference type="AlphaFoldDB" id="A0AAE1F2D5"/>
<evidence type="ECO:0000256" key="3">
    <source>
        <dbReference type="SAM" id="SignalP"/>
    </source>
</evidence>
<dbReference type="InterPro" id="IPR003508">
    <property type="entry name" value="CIDE-N_dom"/>
</dbReference>
<feature type="chain" id="PRO_5042174450" description="CIDE-N domain-containing protein" evidence="3">
    <location>
        <begin position="29"/>
        <end position="101"/>
    </location>
</feature>
<dbReference type="Gene3D" id="3.10.20.10">
    <property type="match status" value="1"/>
</dbReference>
<evidence type="ECO:0000256" key="1">
    <source>
        <dbReference type="ARBA" id="ARBA00022703"/>
    </source>
</evidence>
<evidence type="ECO:0000256" key="2">
    <source>
        <dbReference type="PROSITE-ProRule" id="PRU00447"/>
    </source>
</evidence>
<dbReference type="GO" id="GO:0006915">
    <property type="term" value="P:apoptotic process"/>
    <property type="evidence" value="ECO:0007669"/>
    <property type="project" value="UniProtKB-UniRule"/>
</dbReference>
<evidence type="ECO:0000259" key="4">
    <source>
        <dbReference type="PROSITE" id="PS51135"/>
    </source>
</evidence>
<comment type="caution">
    <text evidence="5">The sequence shown here is derived from an EMBL/GenBank/DDBJ whole genome shotgun (WGS) entry which is preliminary data.</text>
</comment>
<dbReference type="EMBL" id="JAWQEG010003450">
    <property type="protein sequence ID" value="KAK3866160.1"/>
    <property type="molecule type" value="Genomic_DNA"/>
</dbReference>
<accession>A0AAE1F2D5</accession>
<organism evidence="5 6">
    <name type="scientific">Petrolisthes cinctipes</name>
    <name type="common">Flat porcelain crab</name>
    <dbReference type="NCBI Taxonomy" id="88211"/>
    <lineage>
        <taxon>Eukaryota</taxon>
        <taxon>Metazoa</taxon>
        <taxon>Ecdysozoa</taxon>
        <taxon>Arthropoda</taxon>
        <taxon>Crustacea</taxon>
        <taxon>Multicrustacea</taxon>
        <taxon>Malacostraca</taxon>
        <taxon>Eumalacostraca</taxon>
        <taxon>Eucarida</taxon>
        <taxon>Decapoda</taxon>
        <taxon>Pleocyemata</taxon>
        <taxon>Anomura</taxon>
        <taxon>Galatheoidea</taxon>
        <taxon>Porcellanidae</taxon>
        <taxon>Petrolisthes</taxon>
    </lineage>
</organism>
<sequence>MPPPSFTPSFIIIIFSLLHRLLHPPTSSSTLPSSGREKLELGEVRIKVVLEADGTQVEDPEYFYTLPENTVFLLLRQGEHWYPAGVEVLRQGKYPCYTTLF</sequence>
<protein>
    <recommendedName>
        <fullName evidence="4">CIDE-N domain-containing protein</fullName>
    </recommendedName>
</protein>
<feature type="domain" description="CIDE-N" evidence="4">
    <location>
        <begin position="6"/>
        <end position="83"/>
    </location>
</feature>
<dbReference type="SMART" id="SM00266">
    <property type="entry name" value="CAD"/>
    <property type="match status" value="1"/>
</dbReference>
<keyword evidence="1 2" id="KW-0053">Apoptosis</keyword>
<dbReference type="SUPFAM" id="SSF54277">
    <property type="entry name" value="CAD &amp; PB1 domains"/>
    <property type="match status" value="1"/>
</dbReference>
<dbReference type="PANTHER" id="PTHR12306:SF22">
    <property type="entry name" value="DNAATION FACTOR-RELATED PROTEIN 2, ISOFORM B"/>
    <property type="match status" value="1"/>
</dbReference>
<feature type="signal peptide" evidence="3">
    <location>
        <begin position="1"/>
        <end position="28"/>
    </location>
</feature>
<reference evidence="5" key="1">
    <citation type="submission" date="2023-10" db="EMBL/GenBank/DDBJ databases">
        <title>Genome assemblies of two species of porcelain crab, Petrolisthes cinctipes and Petrolisthes manimaculis (Anomura: Porcellanidae).</title>
        <authorList>
            <person name="Angst P."/>
        </authorList>
    </citation>
    <scope>NUCLEOTIDE SEQUENCE</scope>
    <source>
        <strain evidence="5">PB745_01</strain>
        <tissue evidence="5">Gill</tissue>
    </source>
</reference>
<proteinExistence type="predicted"/>
<evidence type="ECO:0000313" key="6">
    <source>
        <dbReference type="Proteomes" id="UP001286313"/>
    </source>
</evidence>
<dbReference type="Proteomes" id="UP001286313">
    <property type="component" value="Unassembled WGS sequence"/>
</dbReference>
<dbReference type="PROSITE" id="PS51135">
    <property type="entry name" value="CIDE_N"/>
    <property type="match status" value="1"/>
</dbReference>
<gene>
    <name evidence="5" type="ORF">Pcinc_028286</name>
</gene>
<dbReference type="PANTHER" id="PTHR12306">
    <property type="entry name" value="CELL DEATH ACTIVATOR CIDE"/>
    <property type="match status" value="1"/>
</dbReference>